<name>A0ABV0QD19_9TELE</name>
<keyword evidence="1" id="KW-1133">Transmembrane helix</keyword>
<evidence type="ECO:0000256" key="1">
    <source>
        <dbReference type="SAM" id="Phobius"/>
    </source>
</evidence>
<keyword evidence="3" id="KW-1185">Reference proteome</keyword>
<evidence type="ECO:0000313" key="3">
    <source>
        <dbReference type="Proteomes" id="UP001434883"/>
    </source>
</evidence>
<keyword evidence="1" id="KW-0812">Transmembrane</keyword>
<sequence>MQLPEWLRSLCSHAGLKGSEAEELWSFLPSLSVSTSSVLGLGALASLTVYWLLTRPRPVRPSCDLQAQSVAVDGDPSCRRSALLKDDNLLEFYYDDIRTVYEMFQRGLKISGNG</sequence>
<organism evidence="2 3">
    <name type="scientific">Xenoophorus captivus</name>
    <dbReference type="NCBI Taxonomy" id="1517983"/>
    <lineage>
        <taxon>Eukaryota</taxon>
        <taxon>Metazoa</taxon>
        <taxon>Chordata</taxon>
        <taxon>Craniata</taxon>
        <taxon>Vertebrata</taxon>
        <taxon>Euteleostomi</taxon>
        <taxon>Actinopterygii</taxon>
        <taxon>Neopterygii</taxon>
        <taxon>Teleostei</taxon>
        <taxon>Neoteleostei</taxon>
        <taxon>Acanthomorphata</taxon>
        <taxon>Ovalentaria</taxon>
        <taxon>Atherinomorphae</taxon>
        <taxon>Cyprinodontiformes</taxon>
        <taxon>Goodeidae</taxon>
        <taxon>Xenoophorus</taxon>
    </lineage>
</organism>
<accession>A0ABV0QD19</accession>
<proteinExistence type="predicted"/>
<reference evidence="2 3" key="1">
    <citation type="submission" date="2021-06" db="EMBL/GenBank/DDBJ databases">
        <authorList>
            <person name="Palmer J.M."/>
        </authorList>
    </citation>
    <scope>NUCLEOTIDE SEQUENCE [LARGE SCALE GENOMIC DNA]</scope>
    <source>
        <strain evidence="2 3">XC_2019</strain>
        <tissue evidence="2">Muscle</tissue>
    </source>
</reference>
<protein>
    <submittedName>
        <fullName evidence="2">Uncharacterized protein</fullName>
    </submittedName>
</protein>
<keyword evidence="1" id="KW-0472">Membrane</keyword>
<dbReference type="EMBL" id="JAHRIN010008440">
    <property type="protein sequence ID" value="MEQ2193363.1"/>
    <property type="molecule type" value="Genomic_DNA"/>
</dbReference>
<comment type="caution">
    <text evidence="2">The sequence shown here is derived from an EMBL/GenBank/DDBJ whole genome shotgun (WGS) entry which is preliminary data.</text>
</comment>
<feature type="transmembrane region" description="Helical" evidence="1">
    <location>
        <begin position="33"/>
        <end position="53"/>
    </location>
</feature>
<dbReference type="Proteomes" id="UP001434883">
    <property type="component" value="Unassembled WGS sequence"/>
</dbReference>
<evidence type="ECO:0000313" key="2">
    <source>
        <dbReference type="EMBL" id="MEQ2193363.1"/>
    </source>
</evidence>
<gene>
    <name evidence="2" type="ORF">XENOCAPTIV_017543</name>
</gene>